<proteinExistence type="predicted"/>
<dbReference type="SMART" id="SM00355">
    <property type="entry name" value="ZnF_C2H2"/>
    <property type="match status" value="4"/>
</dbReference>
<evidence type="ECO:0000256" key="7">
    <source>
        <dbReference type="SAM" id="MobiDB-lite"/>
    </source>
</evidence>
<evidence type="ECO:0000256" key="2">
    <source>
        <dbReference type="ARBA" id="ARBA00022737"/>
    </source>
</evidence>
<feature type="region of interest" description="Disordered" evidence="7">
    <location>
        <begin position="37"/>
        <end position="88"/>
    </location>
</feature>
<evidence type="ECO:0000256" key="4">
    <source>
        <dbReference type="ARBA" id="ARBA00022833"/>
    </source>
</evidence>
<feature type="region of interest" description="Disordered" evidence="7">
    <location>
        <begin position="127"/>
        <end position="204"/>
    </location>
</feature>
<feature type="domain" description="C2H2-type" evidence="8">
    <location>
        <begin position="265"/>
        <end position="292"/>
    </location>
</feature>
<sequence>MSKGQMLRALVNARLTAAAEEIFALFERTIAEFEEELRRSKEKEKQSKQELLDSLLRSQRELESPEPDLNQSLDQDLDQDLDPDLNQDLDQDLDLETSWIKEEPEEQRIKQEKVSIPEFRCVRVKIEDSSQLREEPQGDDISAETAGQSSDTDNDEDWRDPFSRSGAQMDTEAGGSSFTQNTHSYEPETNATENNDTTGAYEETDETRHKCPVCPKTFRNKYYLKIHSRVHTGERPWCCPICGKGFIVGSSLKLHMRTHTGDKPFSCSLCHKTFSQKNHLDGHIRTHTGDRPYCCSVCGKSFSQSCNLKRHFTSTHKGEWGC</sequence>
<dbReference type="InterPro" id="IPR013087">
    <property type="entry name" value="Znf_C2H2_type"/>
</dbReference>
<feature type="compositionally biased region" description="Basic and acidic residues" evidence="7">
    <location>
        <begin position="127"/>
        <end position="136"/>
    </location>
</feature>
<dbReference type="PANTHER" id="PTHR23235">
    <property type="entry name" value="KRUEPPEL-LIKE TRANSCRIPTION FACTOR"/>
    <property type="match status" value="1"/>
</dbReference>
<dbReference type="Pfam" id="PF00096">
    <property type="entry name" value="zf-C2H2"/>
    <property type="match status" value="4"/>
</dbReference>
<gene>
    <name evidence="9" type="ORF">WMY93_009603</name>
</gene>
<dbReference type="Proteomes" id="UP001460270">
    <property type="component" value="Unassembled WGS sequence"/>
</dbReference>
<organism evidence="9 10">
    <name type="scientific">Mugilogobius chulae</name>
    <name type="common">yellowstripe goby</name>
    <dbReference type="NCBI Taxonomy" id="88201"/>
    <lineage>
        <taxon>Eukaryota</taxon>
        <taxon>Metazoa</taxon>
        <taxon>Chordata</taxon>
        <taxon>Craniata</taxon>
        <taxon>Vertebrata</taxon>
        <taxon>Euteleostomi</taxon>
        <taxon>Actinopterygii</taxon>
        <taxon>Neopterygii</taxon>
        <taxon>Teleostei</taxon>
        <taxon>Neoteleostei</taxon>
        <taxon>Acanthomorphata</taxon>
        <taxon>Gobiaria</taxon>
        <taxon>Gobiiformes</taxon>
        <taxon>Gobioidei</taxon>
        <taxon>Gobiidae</taxon>
        <taxon>Gobionellinae</taxon>
        <taxon>Mugilogobius</taxon>
    </lineage>
</organism>
<keyword evidence="4" id="KW-0862">Zinc</keyword>
<keyword evidence="3 6" id="KW-0863">Zinc-finger</keyword>
<evidence type="ECO:0000256" key="1">
    <source>
        <dbReference type="ARBA" id="ARBA00022723"/>
    </source>
</evidence>
<dbReference type="EMBL" id="JBBPFD010000006">
    <property type="protein sequence ID" value="KAK7922701.1"/>
    <property type="molecule type" value="Genomic_DNA"/>
</dbReference>
<keyword evidence="2" id="KW-0677">Repeat</keyword>
<dbReference type="FunFam" id="3.30.160.60:FF:000358">
    <property type="entry name" value="zinc finger protein 24"/>
    <property type="match status" value="1"/>
</dbReference>
<evidence type="ECO:0000256" key="6">
    <source>
        <dbReference type="PROSITE-ProRule" id="PRU00042"/>
    </source>
</evidence>
<dbReference type="AlphaFoldDB" id="A0AAW0PDB8"/>
<feature type="domain" description="C2H2-type" evidence="8">
    <location>
        <begin position="209"/>
        <end position="236"/>
    </location>
</feature>
<evidence type="ECO:0000256" key="5">
    <source>
        <dbReference type="ARBA" id="ARBA00023242"/>
    </source>
</evidence>
<keyword evidence="5" id="KW-0539">Nucleus</keyword>
<dbReference type="PROSITE" id="PS50157">
    <property type="entry name" value="ZINC_FINGER_C2H2_2"/>
    <property type="match status" value="4"/>
</dbReference>
<keyword evidence="10" id="KW-1185">Reference proteome</keyword>
<name>A0AAW0PDB8_9GOBI</name>
<keyword evidence="1" id="KW-0479">Metal-binding</keyword>
<dbReference type="GO" id="GO:0008270">
    <property type="term" value="F:zinc ion binding"/>
    <property type="evidence" value="ECO:0007669"/>
    <property type="project" value="UniProtKB-KW"/>
</dbReference>
<dbReference type="FunFam" id="3.30.160.60:FF:002343">
    <property type="entry name" value="Zinc finger protein 33A"/>
    <property type="match status" value="2"/>
</dbReference>
<reference evidence="10" key="1">
    <citation type="submission" date="2024-04" db="EMBL/GenBank/DDBJ databases">
        <title>Salinicola lusitanus LLJ914,a marine bacterium isolated from the Okinawa Trough.</title>
        <authorList>
            <person name="Li J."/>
        </authorList>
    </citation>
    <scope>NUCLEOTIDE SEQUENCE [LARGE SCALE GENOMIC DNA]</scope>
</reference>
<feature type="compositionally biased region" description="Acidic residues" evidence="7">
    <location>
        <begin position="75"/>
        <end position="88"/>
    </location>
</feature>
<feature type="compositionally biased region" description="Basic and acidic residues" evidence="7">
    <location>
        <begin position="37"/>
        <end position="51"/>
    </location>
</feature>
<dbReference type="GO" id="GO:0000981">
    <property type="term" value="F:DNA-binding transcription factor activity, RNA polymerase II-specific"/>
    <property type="evidence" value="ECO:0007669"/>
    <property type="project" value="TreeGrafter"/>
</dbReference>
<dbReference type="PROSITE" id="PS00028">
    <property type="entry name" value="ZINC_FINGER_C2H2_1"/>
    <property type="match status" value="4"/>
</dbReference>
<dbReference type="FunFam" id="3.30.160.60:FF:001968">
    <property type="entry name" value="chorion transcription factor Cf2 isoform X3"/>
    <property type="match status" value="1"/>
</dbReference>
<evidence type="ECO:0000259" key="8">
    <source>
        <dbReference type="PROSITE" id="PS50157"/>
    </source>
</evidence>
<feature type="domain" description="C2H2-type" evidence="8">
    <location>
        <begin position="293"/>
        <end position="321"/>
    </location>
</feature>
<accession>A0AAW0PDB8</accession>
<dbReference type="InterPro" id="IPR036236">
    <property type="entry name" value="Znf_C2H2_sf"/>
</dbReference>
<feature type="domain" description="C2H2-type" evidence="8">
    <location>
        <begin position="237"/>
        <end position="264"/>
    </location>
</feature>
<dbReference type="GO" id="GO:0000978">
    <property type="term" value="F:RNA polymerase II cis-regulatory region sequence-specific DNA binding"/>
    <property type="evidence" value="ECO:0007669"/>
    <property type="project" value="TreeGrafter"/>
</dbReference>
<evidence type="ECO:0000313" key="10">
    <source>
        <dbReference type="Proteomes" id="UP001460270"/>
    </source>
</evidence>
<comment type="caution">
    <text evidence="9">The sequence shown here is derived from an EMBL/GenBank/DDBJ whole genome shotgun (WGS) entry which is preliminary data.</text>
</comment>
<feature type="compositionally biased region" description="Polar residues" evidence="7">
    <location>
        <begin position="174"/>
        <end position="198"/>
    </location>
</feature>
<protein>
    <recommendedName>
        <fullName evidence="8">C2H2-type domain-containing protein</fullName>
    </recommendedName>
</protein>
<evidence type="ECO:0000313" key="9">
    <source>
        <dbReference type="EMBL" id="KAK7922701.1"/>
    </source>
</evidence>
<dbReference type="PANTHER" id="PTHR23235:SF142">
    <property type="entry name" value="ZINC FINGER PROTEIN 384"/>
    <property type="match status" value="1"/>
</dbReference>
<dbReference type="SUPFAM" id="SSF57667">
    <property type="entry name" value="beta-beta-alpha zinc fingers"/>
    <property type="match status" value="2"/>
</dbReference>
<evidence type="ECO:0000256" key="3">
    <source>
        <dbReference type="ARBA" id="ARBA00022771"/>
    </source>
</evidence>
<dbReference type="Gene3D" id="3.30.160.60">
    <property type="entry name" value="Classic Zinc Finger"/>
    <property type="match status" value="4"/>
</dbReference>